<protein>
    <recommendedName>
        <fullName evidence="3">MarR family protein</fullName>
    </recommendedName>
</protein>
<name>A0A3A3FQZ3_9BURK</name>
<organism evidence="1 2">
    <name type="scientific">Noviherbaspirillum saxi</name>
    <dbReference type="NCBI Taxonomy" id="2320863"/>
    <lineage>
        <taxon>Bacteria</taxon>
        <taxon>Pseudomonadati</taxon>
        <taxon>Pseudomonadota</taxon>
        <taxon>Betaproteobacteria</taxon>
        <taxon>Burkholderiales</taxon>
        <taxon>Oxalobacteraceae</taxon>
        <taxon>Noviherbaspirillum</taxon>
    </lineage>
</organism>
<gene>
    <name evidence="1" type="ORF">D3871_22800</name>
</gene>
<sequence length="130" mass="14147">MQQNYIPDEVKQFILGTIPSVPFLEAMLLIRAKAEHPWDGSRLAKRLYMTERAATDVLNQLHQAGLTKEIEGLPGFHCYAPSKPGVAVIIDQLASTYAQHLVEISNLIHSANMHGPVTSTASAATGKIGK</sequence>
<proteinExistence type="predicted"/>
<reference evidence="2" key="1">
    <citation type="submission" date="2018-09" db="EMBL/GenBank/DDBJ databases">
        <authorList>
            <person name="Zhu H."/>
        </authorList>
    </citation>
    <scope>NUCLEOTIDE SEQUENCE [LARGE SCALE GENOMIC DNA]</scope>
    <source>
        <strain evidence="2">K1R23-30</strain>
    </source>
</reference>
<evidence type="ECO:0000313" key="2">
    <source>
        <dbReference type="Proteomes" id="UP000265955"/>
    </source>
</evidence>
<evidence type="ECO:0000313" key="1">
    <source>
        <dbReference type="EMBL" id="RJF96159.1"/>
    </source>
</evidence>
<comment type="caution">
    <text evidence="1">The sequence shown here is derived from an EMBL/GenBank/DDBJ whole genome shotgun (WGS) entry which is preliminary data.</text>
</comment>
<dbReference type="EMBL" id="QYUO01000002">
    <property type="protein sequence ID" value="RJF96159.1"/>
    <property type="molecule type" value="Genomic_DNA"/>
</dbReference>
<keyword evidence="2" id="KW-1185">Reference proteome</keyword>
<dbReference type="RefSeq" id="WP_119771306.1">
    <property type="nucleotide sequence ID" value="NZ_QYUO01000002.1"/>
</dbReference>
<dbReference type="OrthoDB" id="9798172at2"/>
<accession>A0A3A3FQZ3</accession>
<dbReference type="Proteomes" id="UP000265955">
    <property type="component" value="Unassembled WGS sequence"/>
</dbReference>
<dbReference type="AlphaFoldDB" id="A0A3A3FQZ3"/>
<evidence type="ECO:0008006" key="3">
    <source>
        <dbReference type="Google" id="ProtNLM"/>
    </source>
</evidence>